<dbReference type="EMBL" id="MN740043">
    <property type="protein sequence ID" value="QHT85614.1"/>
    <property type="molecule type" value="Genomic_DNA"/>
</dbReference>
<protein>
    <submittedName>
        <fullName evidence="1">Uncharacterized protein</fullName>
    </submittedName>
</protein>
<evidence type="ECO:0000313" key="1">
    <source>
        <dbReference type="EMBL" id="QHT85614.1"/>
    </source>
</evidence>
<sequence>MNNIVIYVKPKYIKTDDNKIINEQAIKWVKKIDECLYICTKSIGCFEQDTHKLCKINNPESYDKLNKYFSENS</sequence>
<proteinExistence type="predicted"/>
<dbReference type="AlphaFoldDB" id="A0A6C0HYF3"/>
<accession>A0A6C0HYF3</accession>
<organism evidence="1">
    <name type="scientific">viral metagenome</name>
    <dbReference type="NCBI Taxonomy" id="1070528"/>
    <lineage>
        <taxon>unclassified sequences</taxon>
        <taxon>metagenomes</taxon>
        <taxon>organismal metagenomes</taxon>
    </lineage>
</organism>
<name>A0A6C0HYF3_9ZZZZ</name>
<reference evidence="1" key="1">
    <citation type="journal article" date="2020" name="Nature">
        <title>Giant virus diversity and host interactions through global metagenomics.</title>
        <authorList>
            <person name="Schulz F."/>
            <person name="Roux S."/>
            <person name="Paez-Espino D."/>
            <person name="Jungbluth S."/>
            <person name="Walsh D.A."/>
            <person name="Denef V.J."/>
            <person name="McMahon K.D."/>
            <person name="Konstantinidis K.T."/>
            <person name="Eloe-Fadrosh E.A."/>
            <person name="Kyrpides N.C."/>
            <person name="Woyke T."/>
        </authorList>
    </citation>
    <scope>NUCLEOTIDE SEQUENCE</scope>
    <source>
        <strain evidence="1">GVMAG-M-3300023184-182</strain>
    </source>
</reference>